<evidence type="ECO:0000313" key="2">
    <source>
        <dbReference type="EMBL" id="QEW28672.1"/>
    </source>
</evidence>
<keyword evidence="3" id="KW-1185">Reference proteome</keyword>
<evidence type="ECO:0000313" key="1">
    <source>
        <dbReference type="EMBL" id="KRS15341.1"/>
    </source>
</evidence>
<dbReference type="RefSeq" id="WP_057820385.1">
    <property type="nucleotide sequence ID" value="NZ_CP031598.1"/>
</dbReference>
<proteinExistence type="predicted"/>
<dbReference type="Proteomes" id="UP000051401">
    <property type="component" value="Unassembled WGS sequence"/>
</dbReference>
<dbReference type="InterPro" id="IPR027417">
    <property type="entry name" value="P-loop_NTPase"/>
</dbReference>
<protein>
    <recommendedName>
        <fullName evidence="5">Sulfotransferase family protein</fullName>
    </recommendedName>
</protein>
<accession>A0A0T5P2B4</accession>
<reference evidence="1 3" key="1">
    <citation type="submission" date="2015-04" db="EMBL/GenBank/DDBJ databases">
        <title>The draft genome sequence of Roseovarius indicus B108T.</title>
        <authorList>
            <person name="Li G."/>
            <person name="Lai Q."/>
            <person name="Shao Z."/>
            <person name="Yan P."/>
        </authorList>
    </citation>
    <scope>NUCLEOTIDE SEQUENCE [LARGE SCALE GENOMIC DNA]</scope>
    <source>
        <strain evidence="1 3">B108</strain>
    </source>
</reference>
<dbReference type="AlphaFoldDB" id="A0A0T5P2B4"/>
<dbReference type="Gene3D" id="3.40.50.300">
    <property type="entry name" value="P-loop containing nucleotide triphosphate hydrolases"/>
    <property type="match status" value="1"/>
</dbReference>
<dbReference type="KEGG" id="rid:RIdsm_04510"/>
<dbReference type="STRING" id="540747.SAMN04488031_11674"/>
<dbReference type="EMBL" id="CP031598">
    <property type="protein sequence ID" value="QEW28672.1"/>
    <property type="molecule type" value="Genomic_DNA"/>
</dbReference>
<gene>
    <name evidence="2" type="ORF">RIdsm_04510</name>
    <name evidence="1" type="ORF">XM52_24100</name>
</gene>
<evidence type="ECO:0000313" key="4">
    <source>
        <dbReference type="Proteomes" id="UP000325785"/>
    </source>
</evidence>
<dbReference type="OrthoDB" id="547419at2"/>
<evidence type="ECO:0000313" key="3">
    <source>
        <dbReference type="Proteomes" id="UP000051401"/>
    </source>
</evidence>
<dbReference type="PATRIC" id="fig|540747.5.peg.3173"/>
<name>A0A0T5P2B4_9RHOB</name>
<dbReference type="Proteomes" id="UP000325785">
    <property type="component" value="Chromosome"/>
</dbReference>
<dbReference type="EMBL" id="LAXI01000023">
    <property type="protein sequence ID" value="KRS15341.1"/>
    <property type="molecule type" value="Genomic_DNA"/>
</dbReference>
<evidence type="ECO:0008006" key="5">
    <source>
        <dbReference type="Google" id="ProtNLM"/>
    </source>
</evidence>
<reference evidence="2 4" key="2">
    <citation type="submission" date="2018-08" db="EMBL/GenBank/DDBJ databases">
        <title>Genetic Globetrotter - A new plasmid hitch-hiking vast phylogenetic and geographic distances.</title>
        <authorList>
            <person name="Vollmers J."/>
            <person name="Petersen J."/>
        </authorList>
    </citation>
    <scope>NUCLEOTIDE SEQUENCE [LARGE SCALE GENOMIC DNA]</scope>
    <source>
        <strain evidence="2 4">DSM 26383</strain>
    </source>
</reference>
<sequence>MRKLWIHIGTPKTGSTAIQRYARSRQPYLASNSIDFLVRGRRGSYNDLGVHLRGGKRAEAEKVGTSIRRMIADSPAETLVLTSEMFTGSAPALLREVLALEEPFETRIIGYFRRQDRYLESSYKQKMKTGKVRPGFQNYVDKFGIRGGEYRRIISAWDDAWPDAEFIFRRFDPGSFPKGDVVHDFMQMLGLNIDADGKPPSEEVANPTPSIDLLDLMQLVADMPGIDARKVFRAMPVGTLPRFEGRAMDNATARALLQQYEADNEALRQRFFPDDPALFPTDDLDGPDPAIAAPGFSDDQRVMIRALLQAVTEQASQKQGA</sequence>
<dbReference type="SUPFAM" id="SSF52540">
    <property type="entry name" value="P-loop containing nucleoside triphosphate hydrolases"/>
    <property type="match status" value="1"/>
</dbReference>
<organism evidence="1 3">
    <name type="scientific">Roseovarius indicus</name>
    <dbReference type="NCBI Taxonomy" id="540747"/>
    <lineage>
        <taxon>Bacteria</taxon>
        <taxon>Pseudomonadati</taxon>
        <taxon>Pseudomonadota</taxon>
        <taxon>Alphaproteobacteria</taxon>
        <taxon>Rhodobacterales</taxon>
        <taxon>Roseobacteraceae</taxon>
        <taxon>Roseovarius</taxon>
    </lineage>
</organism>